<dbReference type="PROSITE" id="PS50211">
    <property type="entry name" value="DENN"/>
    <property type="match status" value="1"/>
</dbReference>
<keyword evidence="10" id="KW-1185">Reference proteome</keyword>
<evidence type="ECO:0000256" key="5">
    <source>
        <dbReference type="PROSITE-ProRule" id="PRU00723"/>
    </source>
</evidence>
<accession>A0A812T1Q6</accession>
<name>A0A812T1Q6_9DINO</name>
<proteinExistence type="inferred from homology"/>
<dbReference type="GO" id="GO:0005085">
    <property type="term" value="F:guanyl-nucleotide exchange factor activity"/>
    <property type="evidence" value="ECO:0007669"/>
    <property type="project" value="InterPro"/>
</dbReference>
<dbReference type="OrthoDB" id="417513at2759"/>
<evidence type="ECO:0000313" key="10">
    <source>
        <dbReference type="Proteomes" id="UP000604046"/>
    </source>
</evidence>
<dbReference type="PANTHER" id="PTHR13677:SF0">
    <property type="entry name" value="LD41638P"/>
    <property type="match status" value="1"/>
</dbReference>
<comment type="similarity">
    <text evidence="1">Belongs to the DENND6 family.</text>
</comment>
<evidence type="ECO:0000256" key="1">
    <source>
        <dbReference type="ARBA" id="ARBA00007159"/>
    </source>
</evidence>
<dbReference type="SUPFAM" id="SSF90229">
    <property type="entry name" value="CCCH zinc finger"/>
    <property type="match status" value="1"/>
</dbReference>
<dbReference type="AlphaFoldDB" id="A0A812T1Q6"/>
<keyword evidence="4 5" id="KW-0862">Zinc</keyword>
<gene>
    <name evidence="9" type="primary">DENND6A</name>
    <name evidence="9" type="ORF">SNAT2548_LOCUS28387</name>
</gene>
<evidence type="ECO:0000313" key="9">
    <source>
        <dbReference type="EMBL" id="CAE7506755.1"/>
    </source>
</evidence>
<feature type="domain" description="C3H1-type" evidence="7">
    <location>
        <begin position="731"/>
        <end position="759"/>
    </location>
</feature>
<dbReference type="Proteomes" id="UP000604046">
    <property type="component" value="Unassembled WGS sequence"/>
</dbReference>
<evidence type="ECO:0000259" key="7">
    <source>
        <dbReference type="PROSITE" id="PS50103"/>
    </source>
</evidence>
<comment type="caution">
    <text evidence="9">The sequence shown here is derived from an EMBL/GenBank/DDBJ whole genome shotgun (WGS) entry which is preliminary data.</text>
</comment>
<feature type="zinc finger region" description="C3H1-type" evidence="5">
    <location>
        <begin position="731"/>
        <end position="759"/>
    </location>
</feature>
<evidence type="ECO:0000256" key="2">
    <source>
        <dbReference type="ARBA" id="ARBA00022723"/>
    </source>
</evidence>
<organism evidence="9 10">
    <name type="scientific">Symbiodinium natans</name>
    <dbReference type="NCBI Taxonomy" id="878477"/>
    <lineage>
        <taxon>Eukaryota</taxon>
        <taxon>Sar</taxon>
        <taxon>Alveolata</taxon>
        <taxon>Dinophyceae</taxon>
        <taxon>Suessiales</taxon>
        <taxon>Symbiodiniaceae</taxon>
        <taxon>Symbiodinium</taxon>
    </lineage>
</organism>
<dbReference type="GO" id="GO:0055037">
    <property type="term" value="C:recycling endosome"/>
    <property type="evidence" value="ECO:0007669"/>
    <property type="project" value="TreeGrafter"/>
</dbReference>
<keyword evidence="3 5" id="KW-0863">Zinc-finger</keyword>
<dbReference type="EMBL" id="CAJNDS010002514">
    <property type="protein sequence ID" value="CAE7506755.1"/>
    <property type="molecule type" value="Genomic_DNA"/>
</dbReference>
<evidence type="ECO:0000256" key="6">
    <source>
        <dbReference type="SAM" id="MobiDB-lite"/>
    </source>
</evidence>
<dbReference type="GO" id="GO:0008270">
    <property type="term" value="F:zinc ion binding"/>
    <property type="evidence" value="ECO:0007669"/>
    <property type="project" value="UniProtKB-KW"/>
</dbReference>
<dbReference type="PROSITE" id="PS50103">
    <property type="entry name" value="ZF_C3H1"/>
    <property type="match status" value="1"/>
</dbReference>
<evidence type="ECO:0000256" key="3">
    <source>
        <dbReference type="ARBA" id="ARBA00022771"/>
    </source>
</evidence>
<keyword evidence="2 5" id="KW-0479">Metal-binding</keyword>
<dbReference type="InterPro" id="IPR036855">
    <property type="entry name" value="Znf_CCCH_sf"/>
</dbReference>
<feature type="domain" description="UDENN" evidence="8">
    <location>
        <begin position="40"/>
        <end position="573"/>
    </location>
</feature>
<feature type="compositionally biased region" description="Polar residues" evidence="6">
    <location>
        <begin position="611"/>
        <end position="620"/>
    </location>
</feature>
<protein>
    <submittedName>
        <fullName evidence="9">DENND6A protein</fullName>
    </submittedName>
</protein>
<sequence length="1078" mass="118867">MVPGSTTFPSCDAGMQESAAREHYGLLSAEKLQAFRQWMCCFCVCVFDLEQGQQLELEMPGESPLSEEDRQLLRYLAFPDSGPSRLTSVETAVFPFRFRRGSGASRGRSGQASRELMLKQEDFWYAAAYFQQQPDEASKRHCVQRSLVVVSQHGFLAFWAALVTEVGKHFQERGPDVLEEVVSTIASWPSPPAGLEGATPLQLPLLGGVLEFLPMVPVRSTPADGSLVTAAPVVPEPAYQWSSLACTGAWSARLSGNVQALQQKRAGEAQAAAWASVATEELTFVAKSLGLTSGAPRGSPMPWKPYTAFAPFADCLWQFWELALCGEPLLIFSPDYPTQVAEAVLAVASLIAPVDYSGDFRPYFTIYDGDFEHYRQLVQSNAISSKAVVFGVTNPVMLQLLADFPTAILLQPRHREEAGTQSQIPAPAASQEVLLETPSGDRLQRARRVLGSRGYAQSESSQTGLGVLDADAELLQLIKAPDCLDRDGTVLRYFYELTLAFLRPFLPHLQALTSAEGVTFDSSSFLASLQPVGPFSQISRNDCQNLYSRFIRGVNFKPWLAKQVSTSSQRREDTTSAAAAVMAGHAMGNVGTGDVDEAHRSDVNSPGLDDSSPTKPTASQKKLPLHIDATMHAAVESSRAEAFADTIWKRRTYPPRSRLKLPATFFVFQEVDWTLIHHFVDRTRAKKAWRECEEHIWIMPGDEIYPIEGRVGLKRSSLCWLHLSCAQRLGPPPVPHCKHFVRSGCCLYGENCFFVHPPEAGLEALQRQRHRAQQPNAKIANRGEGRRNAVKNYSKASVLRRWLLDTFGVQRLRTGSGVLDVAGGKGELAWELLNLNLIPAAVLEPRLLELQSVERKWRGGIYWRNPIFHSHLHCAHDSSLVPKAPAHLRLLLTPALVSWLCSFRSDGRPDGDLGNLSAFTEAHTKAADLRWTRKGLRMHEDGEACEALGGEVEEDGHEDMTDDATKELPNPGEGLVPPVEMPEDFQLICQLAADSKDCILNCSAVVALHPDQAAEPAIRLALALQKPCAVVPCCVYSAGTGLTAFLRRFSRIDLCRDVQDVKTGQECHRCRMLQGDDF</sequence>
<dbReference type="InterPro" id="IPR024224">
    <property type="entry name" value="DENND6"/>
</dbReference>
<evidence type="ECO:0000259" key="8">
    <source>
        <dbReference type="PROSITE" id="PS50211"/>
    </source>
</evidence>
<dbReference type="InterPro" id="IPR037516">
    <property type="entry name" value="Tripartite_DENN"/>
</dbReference>
<reference evidence="9" key="1">
    <citation type="submission" date="2021-02" db="EMBL/GenBank/DDBJ databases">
        <authorList>
            <person name="Dougan E. K."/>
            <person name="Rhodes N."/>
            <person name="Thang M."/>
            <person name="Chan C."/>
        </authorList>
    </citation>
    <scope>NUCLEOTIDE SEQUENCE</scope>
</reference>
<dbReference type="InterPro" id="IPR000571">
    <property type="entry name" value="Znf_CCCH"/>
</dbReference>
<evidence type="ECO:0000256" key="4">
    <source>
        <dbReference type="ARBA" id="ARBA00022833"/>
    </source>
</evidence>
<dbReference type="PANTHER" id="PTHR13677">
    <property type="entry name" value="LD41638P"/>
    <property type="match status" value="1"/>
</dbReference>
<feature type="region of interest" description="Disordered" evidence="6">
    <location>
        <begin position="590"/>
        <end position="623"/>
    </location>
</feature>